<feature type="compositionally biased region" description="Basic and acidic residues" evidence="1">
    <location>
        <begin position="38"/>
        <end position="48"/>
    </location>
</feature>
<dbReference type="AlphaFoldDB" id="A0A409X438"/>
<keyword evidence="3" id="KW-1185">Reference proteome</keyword>
<proteinExistence type="predicted"/>
<accession>A0A409X438</accession>
<organism evidence="2 3">
    <name type="scientific">Psilocybe cyanescens</name>
    <dbReference type="NCBI Taxonomy" id="93625"/>
    <lineage>
        <taxon>Eukaryota</taxon>
        <taxon>Fungi</taxon>
        <taxon>Dikarya</taxon>
        <taxon>Basidiomycota</taxon>
        <taxon>Agaricomycotina</taxon>
        <taxon>Agaricomycetes</taxon>
        <taxon>Agaricomycetidae</taxon>
        <taxon>Agaricales</taxon>
        <taxon>Agaricineae</taxon>
        <taxon>Strophariaceae</taxon>
        <taxon>Psilocybe</taxon>
    </lineage>
</organism>
<dbReference type="Proteomes" id="UP000283269">
    <property type="component" value="Unassembled WGS sequence"/>
</dbReference>
<feature type="region of interest" description="Disordered" evidence="1">
    <location>
        <begin position="241"/>
        <end position="266"/>
    </location>
</feature>
<sequence>MTAVAIHPRVAQLRGYPRQKIPKQQNHTPKPITPNSGIKHDTSEKLNEVAKWVKTPRVSMPLETNKHMNRPPPFRRNIEGSECEDTLFSTQSNTEFKGSTRPSKNHNDKFASGSAHEKHSSSPQPVDYLPLINLEKKSIPLRPAPAPSLTRFLSGLIDSITGHSTSTEYPRGHNGKDKRESDGRPSYRPPSRLGCNRMPSDAHDSLQELAGRSDAKKVNRKNSKGYRYSCEALLDVGDDEEDLADVQFSDSDDEEEKMRNGIELRW</sequence>
<feature type="compositionally biased region" description="Polar residues" evidence="1">
    <location>
        <begin position="22"/>
        <end position="36"/>
    </location>
</feature>
<feature type="compositionally biased region" description="Acidic residues" evidence="1">
    <location>
        <begin position="241"/>
        <end position="255"/>
    </location>
</feature>
<feature type="region of interest" description="Disordered" evidence="1">
    <location>
        <begin position="162"/>
        <end position="221"/>
    </location>
</feature>
<feature type="region of interest" description="Disordered" evidence="1">
    <location>
        <begin position="1"/>
        <end position="79"/>
    </location>
</feature>
<evidence type="ECO:0000313" key="3">
    <source>
        <dbReference type="Proteomes" id="UP000283269"/>
    </source>
</evidence>
<dbReference type="EMBL" id="NHYD01002702">
    <property type="protein sequence ID" value="PPQ85506.1"/>
    <property type="molecule type" value="Genomic_DNA"/>
</dbReference>
<evidence type="ECO:0000256" key="1">
    <source>
        <dbReference type="SAM" id="MobiDB-lite"/>
    </source>
</evidence>
<feature type="compositionally biased region" description="Basic and acidic residues" evidence="1">
    <location>
        <begin position="200"/>
        <end position="217"/>
    </location>
</feature>
<evidence type="ECO:0000313" key="2">
    <source>
        <dbReference type="EMBL" id="PPQ85506.1"/>
    </source>
</evidence>
<protein>
    <submittedName>
        <fullName evidence="2">Uncharacterized protein</fullName>
    </submittedName>
</protein>
<dbReference type="InParanoid" id="A0A409X438"/>
<name>A0A409X438_PSICY</name>
<feature type="region of interest" description="Disordered" evidence="1">
    <location>
        <begin position="91"/>
        <end position="126"/>
    </location>
</feature>
<comment type="caution">
    <text evidence="2">The sequence shown here is derived from an EMBL/GenBank/DDBJ whole genome shotgun (WGS) entry which is preliminary data.</text>
</comment>
<feature type="compositionally biased region" description="Basic and acidic residues" evidence="1">
    <location>
        <begin position="105"/>
        <end position="120"/>
    </location>
</feature>
<feature type="compositionally biased region" description="Polar residues" evidence="1">
    <location>
        <begin position="91"/>
        <end position="102"/>
    </location>
</feature>
<dbReference type="OrthoDB" id="10584419at2759"/>
<reference evidence="2 3" key="1">
    <citation type="journal article" date="2018" name="Evol. Lett.">
        <title>Horizontal gene cluster transfer increased hallucinogenic mushroom diversity.</title>
        <authorList>
            <person name="Reynolds H.T."/>
            <person name="Vijayakumar V."/>
            <person name="Gluck-Thaler E."/>
            <person name="Korotkin H.B."/>
            <person name="Matheny P.B."/>
            <person name="Slot J.C."/>
        </authorList>
    </citation>
    <scope>NUCLEOTIDE SEQUENCE [LARGE SCALE GENOMIC DNA]</scope>
    <source>
        <strain evidence="2 3">2631</strain>
    </source>
</reference>
<gene>
    <name evidence="2" type="ORF">CVT25_006585</name>
</gene>
<feature type="compositionally biased region" description="Basic and acidic residues" evidence="1">
    <location>
        <begin position="256"/>
        <end position="266"/>
    </location>
</feature>
<feature type="compositionally biased region" description="Basic and acidic residues" evidence="1">
    <location>
        <begin position="170"/>
        <end position="185"/>
    </location>
</feature>